<dbReference type="CDD" id="cd11482">
    <property type="entry name" value="SLC-NCS1sbd_NRT1-like"/>
    <property type="match status" value="1"/>
</dbReference>
<comment type="subcellular location">
    <subcellularLocation>
        <location evidence="1">Membrane</location>
        <topology evidence="1">Multi-pass membrane protein</topology>
    </subcellularLocation>
</comment>
<gene>
    <name evidence="8" type="ORF">BDZ90DRAFT_217947</name>
</gene>
<evidence type="ECO:0000256" key="5">
    <source>
        <dbReference type="ARBA" id="ARBA00023136"/>
    </source>
</evidence>
<feature type="transmembrane region" description="Helical" evidence="7">
    <location>
        <begin position="394"/>
        <end position="414"/>
    </location>
</feature>
<feature type="transmembrane region" description="Helical" evidence="7">
    <location>
        <begin position="370"/>
        <end position="388"/>
    </location>
</feature>
<feature type="transmembrane region" description="Helical" evidence="7">
    <location>
        <begin position="76"/>
        <end position="95"/>
    </location>
</feature>
<dbReference type="RefSeq" id="XP_025363832.1">
    <property type="nucleotide sequence ID" value="XM_025504342.1"/>
</dbReference>
<proteinExistence type="inferred from homology"/>
<dbReference type="GO" id="GO:0005886">
    <property type="term" value="C:plasma membrane"/>
    <property type="evidence" value="ECO:0007669"/>
    <property type="project" value="TreeGrafter"/>
</dbReference>
<reference evidence="8 9" key="1">
    <citation type="journal article" date="2018" name="Mol. Biol. Evol.">
        <title>Broad Genomic Sampling Reveals a Smut Pathogenic Ancestry of the Fungal Clade Ustilaginomycotina.</title>
        <authorList>
            <person name="Kijpornyongpan T."/>
            <person name="Mondo S.J."/>
            <person name="Barry K."/>
            <person name="Sandor L."/>
            <person name="Lee J."/>
            <person name="Lipzen A."/>
            <person name="Pangilinan J."/>
            <person name="LaButti K."/>
            <person name="Hainaut M."/>
            <person name="Henrissat B."/>
            <person name="Grigoriev I.V."/>
            <person name="Spatafora J.W."/>
            <person name="Aime M.C."/>
        </authorList>
    </citation>
    <scope>NUCLEOTIDE SEQUENCE [LARGE SCALE GENOMIC DNA]</scope>
    <source>
        <strain evidence="8 9">MCA 5214</strain>
    </source>
</reference>
<evidence type="ECO:0000313" key="9">
    <source>
        <dbReference type="Proteomes" id="UP000245884"/>
    </source>
</evidence>
<evidence type="ECO:0000256" key="1">
    <source>
        <dbReference type="ARBA" id="ARBA00004141"/>
    </source>
</evidence>
<keyword evidence="9" id="KW-1185">Reference proteome</keyword>
<dbReference type="PANTHER" id="PTHR30618">
    <property type="entry name" value="NCS1 FAMILY PURINE/PYRIMIDINE TRANSPORTER"/>
    <property type="match status" value="1"/>
</dbReference>
<feature type="transmembrane region" description="Helical" evidence="7">
    <location>
        <begin position="480"/>
        <end position="499"/>
    </location>
</feature>
<feature type="region of interest" description="Disordered" evidence="6">
    <location>
        <begin position="546"/>
        <end position="589"/>
    </location>
</feature>
<organism evidence="8 9">
    <name type="scientific">Jaminaea rosea</name>
    <dbReference type="NCBI Taxonomy" id="1569628"/>
    <lineage>
        <taxon>Eukaryota</taxon>
        <taxon>Fungi</taxon>
        <taxon>Dikarya</taxon>
        <taxon>Basidiomycota</taxon>
        <taxon>Ustilaginomycotina</taxon>
        <taxon>Exobasidiomycetes</taxon>
        <taxon>Microstromatales</taxon>
        <taxon>Microstromatales incertae sedis</taxon>
        <taxon>Jaminaea</taxon>
    </lineage>
</organism>
<dbReference type="FunFam" id="1.10.4160.10:FF:000001">
    <property type="entry name" value="Uracil permease, putative"/>
    <property type="match status" value="1"/>
</dbReference>
<dbReference type="NCBIfam" id="TIGR00800">
    <property type="entry name" value="ncs1"/>
    <property type="match status" value="1"/>
</dbReference>
<dbReference type="PANTHER" id="PTHR30618:SF2">
    <property type="entry name" value="ALLANTOIN PERMEASE-RELATED"/>
    <property type="match status" value="1"/>
</dbReference>
<sequence length="589" mass="63606">MLHHLRRPHFSLTVPGAPLHSSRSQAFLINDDLKPFPPSLRTWGALNYLGFWIADGFNLSSMMIASTAVAAGLSWWQAWLAVWIGYGITAVVIAAQARTGAAYHIGFPVLARSAWGVYGSVWPVLNRVVLAVVWFAFQSWVGGECTKLVLRSLSPSWGNASAQLSGTTRNDFLSFFIFWLLQFPTTWVSPQKIKHLFTAKAVAMPIAALGLFGWTVGLAGGLGPVVHQKATVSGSTLGWGFVVAVFSQLSNMVTLACNEPDFARLARKRSDVMLPQLLSIPLVFSITSLIGILVSSSSTVLFDGATTWNPLDILSGLLDRDPYNSSTRAGVFFIAAAFIIAQMGTNVAANSLSAGSDLTALLPRYITIKRGQILCALISLCICPWYFASSSSSFTSYLSAYSVLLAPILGVIMCDSYALRRGKIDVPSLYQSHGAARYARGFNWRAYAAYLIGCALNLPGFVAAVSPTLGANVPMGLVRVYQMAFFTGSLSSALCYILFNQLSPVEGGVSVKEKGWYELKEEDTVDFDGTPFAFVQSYVQGDVMEDVEQRSRSASADGDMGEKSEVDKGEGADSPKPQVTVTPFEATSK</sequence>
<dbReference type="STRING" id="1569628.A0A316UV91"/>
<dbReference type="InterPro" id="IPR045225">
    <property type="entry name" value="Uracil/uridine/allantoin_perm"/>
</dbReference>
<feature type="transmembrane region" description="Helical" evidence="7">
    <location>
        <begin position="277"/>
        <end position="302"/>
    </location>
</feature>
<dbReference type="AlphaFoldDB" id="A0A316UV91"/>
<dbReference type="Proteomes" id="UP000245884">
    <property type="component" value="Unassembled WGS sequence"/>
</dbReference>
<feature type="transmembrane region" description="Helical" evidence="7">
    <location>
        <begin position="172"/>
        <end position="189"/>
    </location>
</feature>
<comment type="similarity">
    <text evidence="2">Belongs to the purine-cytosine permease (2.A.39) family.</text>
</comment>
<evidence type="ECO:0000256" key="3">
    <source>
        <dbReference type="ARBA" id="ARBA00022692"/>
    </source>
</evidence>
<feature type="transmembrane region" description="Helical" evidence="7">
    <location>
        <begin position="115"/>
        <end position="137"/>
    </location>
</feature>
<evidence type="ECO:0000256" key="7">
    <source>
        <dbReference type="SAM" id="Phobius"/>
    </source>
</evidence>
<dbReference type="EMBL" id="KZ819664">
    <property type="protein sequence ID" value="PWN29220.1"/>
    <property type="molecule type" value="Genomic_DNA"/>
</dbReference>
<keyword evidence="5 7" id="KW-0472">Membrane</keyword>
<dbReference type="GO" id="GO:0015205">
    <property type="term" value="F:nucleobase transmembrane transporter activity"/>
    <property type="evidence" value="ECO:0007669"/>
    <property type="project" value="TreeGrafter"/>
</dbReference>
<keyword evidence="3 7" id="KW-0812">Transmembrane</keyword>
<feature type="transmembrane region" description="Helical" evidence="7">
    <location>
        <begin position="447"/>
        <end position="468"/>
    </location>
</feature>
<keyword evidence="4 7" id="KW-1133">Transmembrane helix</keyword>
<evidence type="ECO:0000256" key="4">
    <source>
        <dbReference type="ARBA" id="ARBA00022989"/>
    </source>
</evidence>
<dbReference type="OrthoDB" id="2018619at2759"/>
<name>A0A316UV91_9BASI</name>
<evidence type="ECO:0000256" key="2">
    <source>
        <dbReference type="ARBA" id="ARBA00008974"/>
    </source>
</evidence>
<feature type="transmembrane region" description="Helical" evidence="7">
    <location>
        <begin position="201"/>
        <end position="225"/>
    </location>
</feature>
<feature type="compositionally biased region" description="Basic and acidic residues" evidence="6">
    <location>
        <begin position="560"/>
        <end position="573"/>
    </location>
</feature>
<protein>
    <submittedName>
        <fullName evidence="8">NCS1 nucleoside transporter family</fullName>
    </submittedName>
</protein>
<feature type="compositionally biased region" description="Polar residues" evidence="6">
    <location>
        <begin position="577"/>
        <end position="589"/>
    </location>
</feature>
<evidence type="ECO:0000313" key="8">
    <source>
        <dbReference type="EMBL" id="PWN29220.1"/>
    </source>
</evidence>
<dbReference type="InterPro" id="IPR012681">
    <property type="entry name" value="NCS1"/>
</dbReference>
<dbReference type="Pfam" id="PF02133">
    <property type="entry name" value="Transp_cyt_pur"/>
    <property type="match status" value="1"/>
</dbReference>
<dbReference type="GeneID" id="37026165"/>
<dbReference type="InterPro" id="IPR001248">
    <property type="entry name" value="Pur-cyt_permease"/>
</dbReference>
<accession>A0A316UV91</accession>
<feature type="transmembrane region" description="Helical" evidence="7">
    <location>
        <begin position="329"/>
        <end position="349"/>
    </location>
</feature>
<feature type="transmembrane region" description="Helical" evidence="7">
    <location>
        <begin position="49"/>
        <end position="70"/>
    </location>
</feature>
<evidence type="ECO:0000256" key="6">
    <source>
        <dbReference type="SAM" id="MobiDB-lite"/>
    </source>
</evidence>
<dbReference type="Gene3D" id="1.10.4160.10">
    <property type="entry name" value="Hydantoin permease"/>
    <property type="match status" value="1"/>
</dbReference>